<dbReference type="Proteomes" id="UP000184204">
    <property type="component" value="Unassembled WGS sequence"/>
</dbReference>
<feature type="signal peptide" evidence="1">
    <location>
        <begin position="1"/>
        <end position="19"/>
    </location>
</feature>
<dbReference type="EMBL" id="CP014223">
    <property type="protein sequence ID" value="AMJ40745.1"/>
    <property type="molecule type" value="Genomic_DNA"/>
</dbReference>
<organism evidence="3 5">
    <name type="scientific">Anaerotignum propionicum DSM 1682</name>
    <dbReference type="NCBI Taxonomy" id="991789"/>
    <lineage>
        <taxon>Bacteria</taxon>
        <taxon>Bacillati</taxon>
        <taxon>Bacillota</taxon>
        <taxon>Clostridia</taxon>
        <taxon>Lachnospirales</taxon>
        <taxon>Anaerotignaceae</taxon>
        <taxon>Anaerotignum</taxon>
    </lineage>
</organism>
<evidence type="ECO:0000313" key="5">
    <source>
        <dbReference type="Proteomes" id="UP000184204"/>
    </source>
</evidence>
<evidence type="ECO:0000313" key="2">
    <source>
        <dbReference type="EMBL" id="AMJ40745.1"/>
    </source>
</evidence>
<proteinExistence type="predicted"/>
<dbReference type="AlphaFoldDB" id="A0A0X1U731"/>
<accession>A0A0X1U731</accession>
<keyword evidence="1" id="KW-0732">Signal</keyword>
<evidence type="ECO:0000313" key="4">
    <source>
        <dbReference type="Proteomes" id="UP000068026"/>
    </source>
</evidence>
<sequence>MHSAYPCMILALLPMIAMAAPPITESDTSIGDVTQDFMVESLGNTYSNIEVLAFDNPANIAGVDSVSCLYTGDGNTNGQNKTVCQIILYFTVDGQNCEQHIVFTFNTGSNSSREANFVDILESISLE</sequence>
<gene>
    <name evidence="2" type="ORF">CPRO_11500</name>
    <name evidence="3" type="ORF">SAMN02745151_02735</name>
</gene>
<name>A0A0X1U731_ANAPI</name>
<evidence type="ECO:0000256" key="1">
    <source>
        <dbReference type="SAM" id="SignalP"/>
    </source>
</evidence>
<reference evidence="4" key="2">
    <citation type="submission" date="2016-01" db="EMBL/GenBank/DDBJ databases">
        <authorList>
            <person name="Poehlein A."/>
            <person name="Schlien K."/>
            <person name="Gottschalk G."/>
            <person name="Buckel W."/>
            <person name="Daniel R."/>
        </authorList>
    </citation>
    <scope>NUCLEOTIDE SEQUENCE [LARGE SCALE GENOMIC DNA]</scope>
    <source>
        <strain evidence="4">X2</strain>
    </source>
</reference>
<reference evidence="5" key="3">
    <citation type="submission" date="2016-11" db="EMBL/GenBank/DDBJ databases">
        <authorList>
            <person name="Jaros S."/>
            <person name="Januszkiewicz K."/>
            <person name="Wedrychowicz H."/>
        </authorList>
    </citation>
    <scope>NUCLEOTIDE SEQUENCE [LARGE SCALE GENOMIC DNA]</scope>
    <source>
        <strain evidence="5">DSM 1682</strain>
    </source>
</reference>
<reference evidence="3" key="4">
    <citation type="submission" date="2016-11" db="EMBL/GenBank/DDBJ databases">
        <authorList>
            <person name="Varghese N."/>
            <person name="Submissions S."/>
        </authorList>
    </citation>
    <scope>NUCLEOTIDE SEQUENCE</scope>
    <source>
        <strain evidence="3">DSM 1682</strain>
    </source>
</reference>
<reference evidence="2 4" key="1">
    <citation type="journal article" date="2016" name="Genome Announc.">
        <title>Complete Genome Sequence of the Amino Acid-Fermenting Clostridium propionicum X2 (DSM 1682).</title>
        <authorList>
            <person name="Poehlein A."/>
            <person name="Schlien K."/>
            <person name="Chowdhury N.P."/>
            <person name="Gottschalk G."/>
            <person name="Buckel W."/>
            <person name="Daniel R."/>
        </authorList>
    </citation>
    <scope>NUCLEOTIDE SEQUENCE [LARGE SCALE GENOMIC DNA]</scope>
    <source>
        <strain evidence="2 4">X2</strain>
    </source>
</reference>
<feature type="chain" id="PRO_5044547689" evidence="1">
    <location>
        <begin position="20"/>
        <end position="127"/>
    </location>
</feature>
<keyword evidence="4" id="KW-1185">Reference proteome</keyword>
<protein>
    <submittedName>
        <fullName evidence="3">Uncharacterized protein</fullName>
    </submittedName>
</protein>
<evidence type="ECO:0000313" key="3">
    <source>
        <dbReference type="EMBL" id="SHF08696.1"/>
    </source>
</evidence>
<dbReference type="Proteomes" id="UP000068026">
    <property type="component" value="Chromosome"/>
</dbReference>
<dbReference type="KEGG" id="cpro:CPRO_11500"/>
<dbReference type="OrthoDB" id="9973838at2"/>
<dbReference type="RefSeq" id="WP_159430709.1">
    <property type="nucleotide sequence ID" value="NZ_CP014223.1"/>
</dbReference>
<dbReference type="EMBL" id="FQUA01000016">
    <property type="protein sequence ID" value="SHF08696.1"/>
    <property type="molecule type" value="Genomic_DNA"/>
</dbReference>